<protein>
    <recommendedName>
        <fullName evidence="4">Ras-GAP domain-containing protein</fullName>
    </recommendedName>
</protein>
<dbReference type="SUPFAM" id="SSF52087">
    <property type="entry name" value="CRAL/TRIO domain"/>
    <property type="match status" value="1"/>
</dbReference>
<gene>
    <name evidence="5" type="ORF">BZG36_00849</name>
</gene>
<sequence length="2895" mass="322038">MSSTPTSNHDNSPKISLSQVTTNNSISLPDDTLLISNLVNRISTRLPCNVNNRPSKSFQDSRDTRVTANLSSVSFENDLVVKQTAGALVDLAEHRITPITRSLLNVLDGISTNLHAGLDDRDLDELHQSQWFILRLLYDCMQRRWQKYLDHSRHSSNTPTNGSDEGANVNARSEKPSPADRQGSPQSPIPTRSTTSSRTEAEGSITWQGCRDPPPLENQLAAHMFSTVSRFISSALLRDDLLMNTGCWRPLSKTAMKATTNLSTKNEEKPTSNGKDTLSPETKNTRDHMPYLWSVQQEIHLAACGLLNILSASNWPVLFQHFKSRLSVLSGTPTGGKSASSDGSGTGGSTSNIAIVKPKYPGGPSGPDYDLKGATGNDAETSIDLGMEVKFLEVAALDGKRLSAVLFELSISFLHLKRPAQSQLAATLRKTIWQWIETYPSEFAKLSQSGKRLEGNPEVLFDQCTTLADTPKRRAILWPLQSLLLCLCPDILMGIVFRDGRATQNKKKASFLDALKLSLKASRSADIATACYVEICRAATYDAPTEKSALRHIIPDICDELRDRLFDIKLIGGKQDTAYAELVDQTMLTHCFTSLYRLYPAKTGKTLISMCADPKAPIIFKEALVRSCLQLAIEGDLGLPWIPSVTAFYQSAARPIRAMLVNCMARERVNADITSLPSNSSSMSTGAAQLALSAVAKTTKMAIGADKRGTKLDIGTRYVELQLSLLMLFCMDPSLVIIGEQTSTHVDEVAQCIANITQCLKSSSPSIRRPAAECLRRLHQDTYIVQWGEPHTMMETFWKTSSQVLLTIARQILDTKKRDDTIKTLLELLRSLLVQRNQFLSWHLDQVELGTNVRERLAASVAMEIALLVVLCSSDPEICSLSLACFAQLCREAEITDEVNAPESSQLSIIQNIHVYRELVSSGPTLATGQKALQKRIRKLRMSINKETPGNLAAWEEVWKRWKALTFSMIKSEEVNKEEGDRRNTTQERLRSSNGPQRSNAQVSTRQFMDGDLFLDWQNYTGFLASLGGSYLPPAHGSHSEHRSRNSVYGATPDSHAEPTATPHEQMVEKFVQEMAEMLVHDELLLREVTKDILGSDLSPNLFGVLFRHLESIVNTFSPREGEVVCSPMNTTFVDQITSVLKLILDRLTDQDGMLINVDIGSLIFSLVRYLDHLGVTPPALRIKIKTCQLCENLMAKKDIIMMGQEIRLRNQLLETITEWTSDFSLRPESQNAYVAGDNLNEKYHRDLDQACLRSLISILDHLPLQPAKDVREADVLSARSQLFYKYFTFFLKLLSRCKVYEAIERGPQAKKPNQDLQLLLHKSKESVKDLGPLKEYTILALSNLLSANIDAGLKYSLSMGYHEDSKTRTAFMQVLTNILNQGTEFENLSENAVSERHDKLMDLIVNGDVRIAISLCDHCSLHDQENVIKLVLSCFEARHQTLRLLKALIEREVADTDNKAELFRQTTVTTRMLSIVAKMYGTPYLQETLQPVMLASLNKEPSGRAYEMDPTKLDNKDDLVRNTQNVQNTAKSYLEAIFASVPQLPSQKVPRCEIHRPELLQHAQINKEFRRGQLLITKVIGNLFNNVLFGSKESFMEVLNDFLTENIYLLTQFLHEISEVPPGTETVAIDLLVEPDPVALHRFLYACQDKIARDIATGRFSYGNDLDDLQILKQSHDKLARLMAHLGKPTGEIRPEPVLPKLSAGSTTQVYNEFMRRNQHRSVESIKSKGIVYVRGTSKAGRPVFYFIARRVTQDVDYDLLIYYMLILLDKHQSKSVDLILDYTLFDASHQMPRQWLGLLYRLFPRPLSIGNCIIFNPNSEFRRYARKSYRIAVWRVAKRCIFTSTLAELHDYIPPADTFLPASTQALETAPSSVFFPVTRYSQLKTHYQVTIKVSNDYVQLISVRRQELMMGMNAIINDIFHVSQIDEASLSTASRSEDGKEFSIKINNGGSILCASQNAEAVIMAIKQSLSRRQTAKPTDVAADAISPGDVPGRLLNMALLNLGSDDVGLRLASYNLLCALSCSFHFEVGNQLLNAKDLCIPANNTSFVISMSEKLAQTESHLTLELLNECLSGFAKSSTPQKHLCLDYMAPWLANLGRFARDISDNGKDAARAFDVVRQLINLTVEYNALYGVVQSKVWHKLSYVDDAAAMLLETFVAYMVEKGVGSTEAEIVADTAATLSSNAIRGKLIAQLRKNVQKLHTILRHLSDETTRLSFGLTRRNTNAFTISAETLADLDDSISLSTLESTVHTVLDILEYASVSAGKDESIVWSKVETLKLSTDVANRWRARWMSLVASTAFQFNPAIQPRAFVVLGCLAQEEVDDDILYQILVALRGALAIFNESDAGLIISILMCLRNIVPNVPEDSRYIRQLFWLSIALLQMGQLVIFPAAVELLQAVLRAMDNADAFADESLATVLLEAREPLTSVSRRLDENCGVNFESHFSFAVAATLLKGLKQSNTKVATSAAFETFLEIECKHPLEHQLRFHSGGASISARTLGYLVSILPLALKNGTAKQVLRLAGVYDVDIEANDTTSFVAIMDRFDIPDENTALVLISLMLTMLNSADDEQERLFLYGLLAEAAMALPESFSLAYDTLLPKLNQVLANSDNLSMIESVNSIIYSICTKPIKETTNHERMLKSQHILARVTTAAPRLLSRLAVGGVSALLGAGLVYGLLDTPPNASLADDTLDISIKLDQLPITRALRSRKDTFEVKPDSWTTAEQLEHSLTGKTLRGKGLITVRPLMFYKTDHKECWMIFHLGERVCGHAGIVHGGLLATLLDEGSGMLAIPNLPQNTGFTANLTVNYLAPTPVESFLVLHAKLEKTEGRKAIVRAWIERAYETLEEYGPVVPGGEVDLEAGRAGRLVEATGLFVSPKYKMPAVIQLDRAKS</sequence>
<keyword evidence="1" id="KW-0343">GTPase activation</keyword>
<feature type="region of interest" description="Disordered" evidence="3">
    <location>
        <begin position="1035"/>
        <end position="1061"/>
    </location>
</feature>
<feature type="region of interest" description="Disordered" evidence="3">
    <location>
        <begin position="260"/>
        <end position="284"/>
    </location>
</feature>
<evidence type="ECO:0000259" key="4">
    <source>
        <dbReference type="PROSITE" id="PS50018"/>
    </source>
</evidence>
<dbReference type="InterPro" id="IPR011993">
    <property type="entry name" value="PH-like_dom_sf"/>
</dbReference>
<comment type="caution">
    <text evidence="5">The sequence shown here is derived from an EMBL/GenBank/DDBJ whole genome shotgun (WGS) entry which is preliminary data.</text>
</comment>
<dbReference type="PANTHER" id="PTHR10194:SF142">
    <property type="entry name" value="NEUROFIBROMIN"/>
    <property type="match status" value="1"/>
</dbReference>
<feature type="domain" description="Ras-GAP" evidence="4">
    <location>
        <begin position="1424"/>
        <end position="1548"/>
    </location>
</feature>
<feature type="region of interest" description="Disordered" evidence="3">
    <location>
        <begin position="975"/>
        <end position="1003"/>
    </location>
</feature>
<dbReference type="Pfam" id="PF13716">
    <property type="entry name" value="CRAL_TRIO_2"/>
    <property type="match status" value="1"/>
</dbReference>
<dbReference type="InterPro" id="IPR001251">
    <property type="entry name" value="CRAL-TRIO_dom"/>
</dbReference>
<evidence type="ECO:0000256" key="2">
    <source>
        <dbReference type="ARBA" id="ARBA00022553"/>
    </source>
</evidence>
<dbReference type="CDD" id="cd00170">
    <property type="entry name" value="SEC14"/>
    <property type="match status" value="1"/>
</dbReference>
<accession>A0A261Y6X6</accession>
<dbReference type="InterPro" id="IPR001936">
    <property type="entry name" value="RasGAP_dom"/>
</dbReference>
<dbReference type="PROSITE" id="PS50018">
    <property type="entry name" value="RAS_GTPASE_ACTIV_2"/>
    <property type="match status" value="1"/>
</dbReference>
<keyword evidence="6" id="KW-1185">Reference proteome</keyword>
<keyword evidence="2" id="KW-0597">Phosphoprotein</keyword>
<feature type="region of interest" description="Disordered" evidence="3">
    <location>
        <begin position="333"/>
        <end position="367"/>
    </location>
</feature>
<dbReference type="PANTHER" id="PTHR10194">
    <property type="entry name" value="RAS GTPASE-ACTIVATING PROTEINS"/>
    <property type="match status" value="1"/>
</dbReference>
<dbReference type="SUPFAM" id="SSF48371">
    <property type="entry name" value="ARM repeat"/>
    <property type="match status" value="1"/>
</dbReference>
<dbReference type="SMART" id="SM00323">
    <property type="entry name" value="RasGAP"/>
    <property type="match status" value="1"/>
</dbReference>
<reference evidence="5 6" key="1">
    <citation type="journal article" date="2017" name="Mycologia">
        <title>Bifiguratus adelaidae, gen. et sp. nov., a new member of Mucoromycotina in endophytic and soil-dwelling habitats.</title>
        <authorList>
            <person name="Torres-Cruz T.J."/>
            <person name="Billingsley Tobias T.L."/>
            <person name="Almatruk M."/>
            <person name="Hesse C."/>
            <person name="Kuske C.R."/>
            <person name="Desiro A."/>
            <person name="Benucci G.M."/>
            <person name="Bonito G."/>
            <person name="Stajich J.E."/>
            <person name="Dunlap C."/>
            <person name="Arnold A.E."/>
            <person name="Porras-Alfaro A."/>
        </authorList>
    </citation>
    <scope>NUCLEOTIDE SEQUENCE [LARGE SCALE GENOMIC DNA]</scope>
    <source>
        <strain evidence="5 6">AZ0501</strain>
    </source>
</reference>
<feature type="compositionally biased region" description="Polar residues" evidence="3">
    <location>
        <begin position="271"/>
        <end position="282"/>
    </location>
</feature>
<evidence type="ECO:0000313" key="5">
    <source>
        <dbReference type="EMBL" id="OZJ06244.1"/>
    </source>
</evidence>
<dbReference type="Gene3D" id="3.10.129.10">
    <property type="entry name" value="Hotdog Thioesterase"/>
    <property type="match status" value="1"/>
</dbReference>
<feature type="compositionally biased region" description="Low complexity" evidence="3">
    <location>
        <begin position="184"/>
        <end position="198"/>
    </location>
</feature>
<evidence type="ECO:0000313" key="6">
    <source>
        <dbReference type="Proteomes" id="UP000242875"/>
    </source>
</evidence>
<evidence type="ECO:0000256" key="1">
    <source>
        <dbReference type="ARBA" id="ARBA00022468"/>
    </source>
</evidence>
<dbReference type="OrthoDB" id="28245at2759"/>
<dbReference type="InterPro" id="IPR008936">
    <property type="entry name" value="Rho_GTPase_activation_prot"/>
</dbReference>
<feature type="compositionally biased region" description="Polar residues" evidence="3">
    <location>
        <begin position="992"/>
        <end position="1003"/>
    </location>
</feature>
<dbReference type="InterPro" id="IPR036865">
    <property type="entry name" value="CRAL-TRIO_dom_sf"/>
</dbReference>
<dbReference type="Gene3D" id="3.40.525.10">
    <property type="entry name" value="CRAL-TRIO lipid binding domain"/>
    <property type="match status" value="1"/>
</dbReference>
<dbReference type="InterPro" id="IPR029069">
    <property type="entry name" value="HotDog_dom_sf"/>
</dbReference>
<dbReference type="InterPro" id="IPR039360">
    <property type="entry name" value="Ras_GTPase"/>
</dbReference>
<dbReference type="InterPro" id="IPR006683">
    <property type="entry name" value="Thioestr_dom"/>
</dbReference>
<dbReference type="SUPFAM" id="SSF48350">
    <property type="entry name" value="GTPase activation domain, GAP"/>
    <property type="match status" value="1"/>
</dbReference>
<name>A0A261Y6X6_9FUNG</name>
<organism evidence="5 6">
    <name type="scientific">Bifiguratus adelaidae</name>
    <dbReference type="NCBI Taxonomy" id="1938954"/>
    <lineage>
        <taxon>Eukaryota</taxon>
        <taxon>Fungi</taxon>
        <taxon>Fungi incertae sedis</taxon>
        <taxon>Mucoromycota</taxon>
        <taxon>Mucoromycotina</taxon>
        <taxon>Endogonomycetes</taxon>
        <taxon>Endogonales</taxon>
        <taxon>Endogonales incertae sedis</taxon>
        <taxon>Bifiguratus</taxon>
    </lineage>
</organism>
<dbReference type="Gene3D" id="2.30.29.30">
    <property type="entry name" value="Pleckstrin-homology domain (PH domain)/Phosphotyrosine-binding domain (PTB)"/>
    <property type="match status" value="1"/>
</dbReference>
<dbReference type="Gene3D" id="1.10.506.10">
    <property type="entry name" value="GTPase Activation - p120gap, domain 1"/>
    <property type="match status" value="2"/>
</dbReference>
<dbReference type="SUPFAM" id="SSF54637">
    <property type="entry name" value="Thioesterase/thiol ester dehydrase-isomerase"/>
    <property type="match status" value="1"/>
</dbReference>
<dbReference type="Pfam" id="PF03061">
    <property type="entry name" value="4HBT"/>
    <property type="match status" value="1"/>
</dbReference>
<evidence type="ECO:0000256" key="3">
    <source>
        <dbReference type="SAM" id="MobiDB-lite"/>
    </source>
</evidence>
<feature type="region of interest" description="Disordered" evidence="3">
    <location>
        <begin position="151"/>
        <end position="213"/>
    </location>
</feature>
<dbReference type="GO" id="GO:0005096">
    <property type="term" value="F:GTPase activator activity"/>
    <property type="evidence" value="ECO:0007669"/>
    <property type="project" value="UniProtKB-KW"/>
</dbReference>
<dbReference type="CDD" id="cd03443">
    <property type="entry name" value="PaaI_thioesterase"/>
    <property type="match status" value="1"/>
</dbReference>
<dbReference type="InterPro" id="IPR016024">
    <property type="entry name" value="ARM-type_fold"/>
</dbReference>
<dbReference type="Proteomes" id="UP000242875">
    <property type="component" value="Unassembled WGS sequence"/>
</dbReference>
<feature type="compositionally biased region" description="Basic and acidic residues" evidence="3">
    <location>
        <begin position="975"/>
        <end position="991"/>
    </location>
</feature>
<proteinExistence type="predicted"/>
<dbReference type="EMBL" id="MVBO01000005">
    <property type="protein sequence ID" value="OZJ06244.1"/>
    <property type="molecule type" value="Genomic_DNA"/>
</dbReference>